<dbReference type="OrthoDB" id="2206081at2759"/>
<feature type="transmembrane region" description="Helical" evidence="1">
    <location>
        <begin position="20"/>
        <end position="38"/>
    </location>
</feature>
<evidence type="ECO:0000256" key="1">
    <source>
        <dbReference type="SAM" id="Phobius"/>
    </source>
</evidence>
<sequence length="105" mass="12357">MVQLSDYGERVVDRLSMLGNWLAVIVSIRNFFICYHQYRRTRGKIHCVNIAQVVILGVHRFLYGIIPIFEITTCDYYPLLISFWHISRCIAVYNPFLIPPSSFTR</sequence>
<name>A0A068RGZ5_9FUNG</name>
<dbReference type="EMBL" id="CBTN010000003">
    <property type="protein sequence ID" value="CDH49438.1"/>
    <property type="molecule type" value="Genomic_DNA"/>
</dbReference>
<keyword evidence="3" id="KW-1185">Reference proteome</keyword>
<reference evidence="2" key="1">
    <citation type="submission" date="2013-08" db="EMBL/GenBank/DDBJ databases">
        <title>Gene expansion shapes genome architecture in the human pathogen Lichtheimia corymbifera: an evolutionary genomics analysis in the ancient terrestrial Mucorales (Mucoromycotina).</title>
        <authorList>
            <person name="Schwartze V.U."/>
            <person name="Winter S."/>
            <person name="Shelest E."/>
            <person name="Marcet-Houben M."/>
            <person name="Horn F."/>
            <person name="Wehner S."/>
            <person name="Hoffmann K."/>
            <person name="Riege K."/>
            <person name="Sammeth M."/>
            <person name="Nowrousian M."/>
            <person name="Valiante V."/>
            <person name="Linde J."/>
            <person name="Jacobsen I.D."/>
            <person name="Marz M."/>
            <person name="Brakhage A.A."/>
            <person name="Gabaldon T."/>
            <person name="Bocker S."/>
            <person name="Voigt K."/>
        </authorList>
    </citation>
    <scope>NUCLEOTIDE SEQUENCE [LARGE SCALE GENOMIC DNA]</scope>
    <source>
        <strain evidence="2">FSU 9682</strain>
    </source>
</reference>
<feature type="transmembrane region" description="Helical" evidence="1">
    <location>
        <begin position="50"/>
        <end position="70"/>
    </location>
</feature>
<keyword evidence="1" id="KW-0472">Membrane</keyword>
<accession>A0A068RGZ5</accession>
<dbReference type="Proteomes" id="UP000027586">
    <property type="component" value="Unassembled WGS sequence"/>
</dbReference>
<dbReference type="VEuPathDB" id="FungiDB:LCOR_01181.1"/>
<dbReference type="AlphaFoldDB" id="A0A068RGZ5"/>
<proteinExistence type="predicted"/>
<gene>
    <name evidence="2" type="ORF">LCOR_01181.1</name>
</gene>
<evidence type="ECO:0000313" key="2">
    <source>
        <dbReference type="EMBL" id="CDH49438.1"/>
    </source>
</evidence>
<keyword evidence="1" id="KW-1133">Transmembrane helix</keyword>
<organism evidence="2 3">
    <name type="scientific">Lichtheimia corymbifera JMRC:FSU:9682</name>
    <dbReference type="NCBI Taxonomy" id="1263082"/>
    <lineage>
        <taxon>Eukaryota</taxon>
        <taxon>Fungi</taxon>
        <taxon>Fungi incertae sedis</taxon>
        <taxon>Mucoromycota</taxon>
        <taxon>Mucoromycotina</taxon>
        <taxon>Mucoromycetes</taxon>
        <taxon>Mucorales</taxon>
        <taxon>Lichtheimiaceae</taxon>
        <taxon>Lichtheimia</taxon>
    </lineage>
</organism>
<evidence type="ECO:0000313" key="3">
    <source>
        <dbReference type="Proteomes" id="UP000027586"/>
    </source>
</evidence>
<protein>
    <submittedName>
        <fullName evidence="2">Uncharacterized protein</fullName>
    </submittedName>
</protein>
<comment type="caution">
    <text evidence="2">The sequence shown here is derived from an EMBL/GenBank/DDBJ whole genome shotgun (WGS) entry which is preliminary data.</text>
</comment>
<keyword evidence="1" id="KW-0812">Transmembrane</keyword>